<evidence type="ECO:0000256" key="6">
    <source>
        <dbReference type="ARBA" id="ARBA00023002"/>
    </source>
</evidence>
<evidence type="ECO:0000256" key="5">
    <source>
        <dbReference type="ARBA" id="ARBA00022827"/>
    </source>
</evidence>
<accession>A0ABM0JPK6</accession>
<evidence type="ECO:0000256" key="1">
    <source>
        <dbReference type="ARBA" id="ARBA00001974"/>
    </source>
</evidence>
<dbReference type="Gene3D" id="3.40.50.720">
    <property type="entry name" value="NAD(P)-binding Rossmann-like Domain"/>
    <property type="match status" value="1"/>
</dbReference>
<reference evidence="9" key="1">
    <citation type="submission" date="2025-08" db="UniProtKB">
        <authorList>
            <consortium name="RefSeq"/>
        </authorList>
    </citation>
    <scope>IDENTIFICATION</scope>
</reference>
<dbReference type="InterPro" id="IPR023209">
    <property type="entry name" value="DAO"/>
</dbReference>
<gene>
    <name evidence="9" type="primary">LOC101854083</name>
</gene>
<dbReference type="Gene3D" id="3.30.9.10">
    <property type="entry name" value="D-Amino Acid Oxidase, subunit A, domain 2"/>
    <property type="match status" value="1"/>
</dbReference>
<feature type="domain" description="FAD dependent oxidoreductase" evidence="7">
    <location>
        <begin position="4"/>
        <end position="325"/>
    </location>
</feature>
<dbReference type="GeneID" id="101854083"/>
<dbReference type="InterPro" id="IPR006076">
    <property type="entry name" value="FAD-dep_OxRdtase"/>
</dbReference>
<keyword evidence="6" id="KW-0560">Oxidoreductase</keyword>
<keyword evidence="5" id="KW-0274">FAD</keyword>
<evidence type="ECO:0000313" key="8">
    <source>
        <dbReference type="Proteomes" id="UP000694888"/>
    </source>
</evidence>
<dbReference type="PIRSF" id="PIRSF000189">
    <property type="entry name" value="D-aa_oxidase"/>
    <property type="match status" value="1"/>
</dbReference>
<dbReference type="InterPro" id="IPR006181">
    <property type="entry name" value="D-amino_acid_oxidase_CS"/>
</dbReference>
<dbReference type="Proteomes" id="UP000694888">
    <property type="component" value="Unplaced"/>
</dbReference>
<dbReference type="PANTHER" id="PTHR11530:SF11">
    <property type="entry name" value="D-ASPARTATE OXIDASE"/>
    <property type="match status" value="1"/>
</dbReference>
<evidence type="ECO:0000256" key="4">
    <source>
        <dbReference type="ARBA" id="ARBA00022630"/>
    </source>
</evidence>
<organism evidence="8 9">
    <name type="scientific">Aplysia californica</name>
    <name type="common">California sea hare</name>
    <dbReference type="NCBI Taxonomy" id="6500"/>
    <lineage>
        <taxon>Eukaryota</taxon>
        <taxon>Metazoa</taxon>
        <taxon>Spiralia</taxon>
        <taxon>Lophotrochozoa</taxon>
        <taxon>Mollusca</taxon>
        <taxon>Gastropoda</taxon>
        <taxon>Heterobranchia</taxon>
        <taxon>Euthyneura</taxon>
        <taxon>Tectipleura</taxon>
        <taxon>Aplysiida</taxon>
        <taxon>Aplysioidea</taxon>
        <taxon>Aplysiidae</taxon>
        <taxon>Aplysia</taxon>
    </lineage>
</organism>
<evidence type="ECO:0000259" key="7">
    <source>
        <dbReference type="Pfam" id="PF01266"/>
    </source>
</evidence>
<dbReference type="PROSITE" id="PS00677">
    <property type="entry name" value="DAO"/>
    <property type="match status" value="1"/>
</dbReference>
<name>A0ABM0JPK6_APLCA</name>
<dbReference type="PANTHER" id="PTHR11530">
    <property type="entry name" value="D-AMINO ACID OXIDASE"/>
    <property type="match status" value="1"/>
</dbReference>
<keyword evidence="4" id="KW-0285">Flavoprotein</keyword>
<comment type="similarity">
    <text evidence="3">Belongs to the DAMOX/DASOX family.</text>
</comment>
<protein>
    <submittedName>
        <fullName evidence="9">D-aspartate oxidase</fullName>
    </submittedName>
</protein>
<sequence>MEQKVIVLGAGVIGLSSAVCIKQAFPHVDVEIVAEKFTPHTLSDGSGGFWEPYALGKTDPGLIRDMSQETHTYLKRLAYSAEAGEAGANALSGYSLYTSVVKTLEPFHDVVDGYRMLTPEEVMMFPQAQSGYFHTTLQLDVATYLPWLTKKFKSMGGKLRCAKVLSLDEFRGQCSVVVNCCGIGAKELLNDDDIIPVKGQVMRVRAPWLKHFYILKPAEGFDLAYILPGAKNVVIGGTAEKGNWSTEPKPDVADKIWKAATDFLPMLKKAEIIRSWADLRPVRSRLRLEREEISSSGNLLKVVHNYGHGGSGVTLHWGCALRATEMVRQELLNSGSCAKAKL</sequence>
<dbReference type="SUPFAM" id="SSF51971">
    <property type="entry name" value="Nucleotide-binding domain"/>
    <property type="match status" value="1"/>
</dbReference>
<dbReference type="SUPFAM" id="SSF54373">
    <property type="entry name" value="FAD-linked reductases, C-terminal domain"/>
    <property type="match status" value="1"/>
</dbReference>
<comment type="cofactor">
    <cofactor evidence="1">
        <name>FAD</name>
        <dbReference type="ChEBI" id="CHEBI:57692"/>
    </cofactor>
</comment>
<evidence type="ECO:0000256" key="2">
    <source>
        <dbReference type="ARBA" id="ARBA00004253"/>
    </source>
</evidence>
<proteinExistence type="inferred from homology"/>
<evidence type="ECO:0000313" key="9">
    <source>
        <dbReference type="RefSeq" id="XP_005098552.2"/>
    </source>
</evidence>
<keyword evidence="8" id="KW-1185">Reference proteome</keyword>
<dbReference type="Pfam" id="PF01266">
    <property type="entry name" value="DAO"/>
    <property type="match status" value="1"/>
</dbReference>
<dbReference type="RefSeq" id="XP_005098552.2">
    <property type="nucleotide sequence ID" value="XM_005098495.3"/>
</dbReference>
<evidence type="ECO:0000256" key="3">
    <source>
        <dbReference type="ARBA" id="ARBA00006730"/>
    </source>
</evidence>
<comment type="subcellular location">
    <subcellularLocation>
        <location evidence="2">Peroxisome matrix</location>
    </subcellularLocation>
</comment>